<proteinExistence type="predicted"/>
<keyword evidence="2" id="KW-1185">Reference proteome</keyword>
<dbReference type="RefSeq" id="WP_213167668.1">
    <property type="nucleotide sequence ID" value="NZ_CP058559.1"/>
</dbReference>
<protein>
    <submittedName>
        <fullName evidence="1">Glycerol dehydratase reactivase beta/small subunit family protein</fullName>
    </submittedName>
</protein>
<dbReference type="EMBL" id="CP058559">
    <property type="protein sequence ID" value="QNO14006.1"/>
    <property type="molecule type" value="Genomic_DNA"/>
</dbReference>
<dbReference type="InterPro" id="IPR010254">
    <property type="entry name" value="B12-dep_deHydtase_bsu"/>
</dbReference>
<accession>A0A7G9W5P4</accession>
<dbReference type="Pfam" id="PF02288">
    <property type="entry name" value="Dehydratase_MU"/>
    <property type="match status" value="1"/>
</dbReference>
<dbReference type="Proteomes" id="UP000516160">
    <property type="component" value="Chromosome"/>
</dbReference>
<organism evidence="1 2">
    <name type="scientific">Alkalicella caledoniensis</name>
    <dbReference type="NCBI Taxonomy" id="2731377"/>
    <lineage>
        <taxon>Bacteria</taxon>
        <taxon>Bacillati</taxon>
        <taxon>Bacillota</taxon>
        <taxon>Clostridia</taxon>
        <taxon>Eubacteriales</taxon>
        <taxon>Proteinivoracaceae</taxon>
        <taxon>Alkalicella</taxon>
    </lineage>
</organism>
<reference evidence="1 2" key="1">
    <citation type="submission" date="2020-07" db="EMBL/GenBank/DDBJ databases">
        <title>Alkalicella. sp. LB2 genome.</title>
        <authorList>
            <person name="Postec A."/>
            <person name="Quemeneur M."/>
        </authorList>
    </citation>
    <scope>NUCLEOTIDE SEQUENCE [LARGE SCALE GENOMIC DNA]</scope>
    <source>
        <strain evidence="1 2">LB2</strain>
    </source>
</reference>
<gene>
    <name evidence="1" type="ORF">HYG86_04060</name>
</gene>
<dbReference type="Gene3D" id="3.40.50.10150">
    <property type="entry name" value="B12-dependent dehydatase associated subunit"/>
    <property type="match status" value="1"/>
</dbReference>
<evidence type="ECO:0000313" key="1">
    <source>
        <dbReference type="EMBL" id="QNO14006.1"/>
    </source>
</evidence>
<dbReference type="KEGG" id="acae:HYG86_04060"/>
<name>A0A7G9W5P4_ALKCA</name>
<dbReference type="InterPro" id="IPR003208">
    <property type="entry name" value="Dehydtase/Dehydtase_re"/>
</dbReference>
<sequence length="165" mass="18178">MKVGSGNKIPSVHVYCHQQVDSSLICDILFGIEEEGVPYHTDIRESSSALDLACFASEESQLGVGIGIGEEGDVILHYLKLNSDQPLFKSKISDHKTTLRALGANGARLVKGLPFKDLDKEREEQIPLEDKGHNNVSDAEIELIKNKVIEVLIALNLNKSDKREV</sequence>
<evidence type="ECO:0000313" key="2">
    <source>
        <dbReference type="Proteomes" id="UP000516160"/>
    </source>
</evidence>
<dbReference type="SUPFAM" id="SSF52968">
    <property type="entry name" value="B12-dependent dehydatase associated subunit"/>
    <property type="match status" value="1"/>
</dbReference>
<dbReference type="AlphaFoldDB" id="A0A7G9W5P4"/>